<feature type="region of interest" description="Disordered" evidence="2">
    <location>
        <begin position="216"/>
        <end position="669"/>
    </location>
</feature>
<feature type="compositionally biased region" description="Basic and acidic residues" evidence="2">
    <location>
        <begin position="373"/>
        <end position="428"/>
    </location>
</feature>
<feature type="compositionally biased region" description="Acidic residues" evidence="2">
    <location>
        <begin position="458"/>
        <end position="525"/>
    </location>
</feature>
<reference evidence="3 4" key="1">
    <citation type="submission" date="2018-11" db="EMBL/GenBank/DDBJ databases">
        <authorList>
            <person name="Lopez-Roques C."/>
            <person name="Donnadieu C."/>
            <person name="Bouchez O."/>
            <person name="Klopp C."/>
            <person name="Cabau C."/>
            <person name="Zahm M."/>
        </authorList>
    </citation>
    <scope>NUCLEOTIDE SEQUENCE [LARGE SCALE GENOMIC DNA]</scope>
    <source>
        <strain evidence="3">RS831</strain>
        <tissue evidence="3">Whole body</tissue>
    </source>
</reference>
<accession>A0A437CXC1</accession>
<keyword evidence="1" id="KW-0175">Coiled coil</keyword>
<dbReference type="AlphaFoldDB" id="A0A437CXC1"/>
<keyword evidence="4" id="KW-1185">Reference proteome</keyword>
<feature type="compositionally biased region" description="Basic and acidic residues" evidence="2">
    <location>
        <begin position="337"/>
        <end position="363"/>
    </location>
</feature>
<feature type="coiled-coil region" evidence="1">
    <location>
        <begin position="28"/>
        <end position="62"/>
    </location>
</feature>
<feature type="region of interest" description="Disordered" evidence="2">
    <location>
        <begin position="92"/>
        <end position="158"/>
    </location>
</feature>
<feature type="compositionally biased region" description="Basic and acidic residues" evidence="2">
    <location>
        <begin position="648"/>
        <end position="669"/>
    </location>
</feature>
<feature type="compositionally biased region" description="Basic and acidic residues" evidence="2">
    <location>
        <begin position="95"/>
        <end position="116"/>
    </location>
</feature>
<evidence type="ECO:0000256" key="1">
    <source>
        <dbReference type="SAM" id="Coils"/>
    </source>
</evidence>
<feature type="compositionally biased region" description="Polar residues" evidence="2">
    <location>
        <begin position="298"/>
        <end position="319"/>
    </location>
</feature>
<evidence type="ECO:0000313" key="4">
    <source>
        <dbReference type="Proteomes" id="UP000283210"/>
    </source>
</evidence>
<dbReference type="EMBL" id="CM012446">
    <property type="protein sequence ID" value="RVE67343.1"/>
    <property type="molecule type" value="Genomic_DNA"/>
</dbReference>
<feature type="compositionally biased region" description="Acidic residues" evidence="2">
    <location>
        <begin position="533"/>
        <end position="543"/>
    </location>
</feature>
<reference evidence="3 4" key="2">
    <citation type="submission" date="2019-01" db="EMBL/GenBank/DDBJ databases">
        <title>A chromosome length genome reference of the Java medaka (oryzias javanicus).</title>
        <authorList>
            <person name="Herpin A."/>
            <person name="Takehana Y."/>
            <person name="Naruse K."/>
            <person name="Ansai S."/>
            <person name="Kawaguchi M."/>
        </authorList>
    </citation>
    <scope>NUCLEOTIDE SEQUENCE [LARGE SCALE GENOMIC DNA]</scope>
    <source>
        <strain evidence="3">RS831</strain>
        <tissue evidence="3">Whole body</tissue>
    </source>
</reference>
<name>A0A437CXC1_ORYJA</name>
<dbReference type="Proteomes" id="UP000283210">
    <property type="component" value="Chromosome 10"/>
</dbReference>
<proteinExistence type="predicted"/>
<protein>
    <submittedName>
        <fullName evidence="3">Uncharacterized protein</fullName>
    </submittedName>
</protein>
<gene>
    <name evidence="3" type="ORF">OJAV_G00101950</name>
</gene>
<organism evidence="3 4">
    <name type="scientific">Oryzias javanicus</name>
    <name type="common">Javanese ricefish</name>
    <name type="synonym">Aplocheilus javanicus</name>
    <dbReference type="NCBI Taxonomy" id="123683"/>
    <lineage>
        <taxon>Eukaryota</taxon>
        <taxon>Metazoa</taxon>
        <taxon>Chordata</taxon>
        <taxon>Craniata</taxon>
        <taxon>Vertebrata</taxon>
        <taxon>Euteleostomi</taxon>
        <taxon>Actinopterygii</taxon>
        <taxon>Neopterygii</taxon>
        <taxon>Teleostei</taxon>
        <taxon>Neoteleostei</taxon>
        <taxon>Acanthomorphata</taxon>
        <taxon>Ovalentaria</taxon>
        <taxon>Atherinomorphae</taxon>
        <taxon>Beloniformes</taxon>
        <taxon>Adrianichthyidae</taxon>
        <taxon>Oryziinae</taxon>
        <taxon>Oryzias</taxon>
    </lineage>
</organism>
<feature type="compositionally biased region" description="Acidic residues" evidence="2">
    <location>
        <begin position="607"/>
        <end position="627"/>
    </location>
</feature>
<evidence type="ECO:0000313" key="3">
    <source>
        <dbReference type="EMBL" id="RVE67343.1"/>
    </source>
</evidence>
<dbReference type="OrthoDB" id="8952129at2759"/>
<evidence type="ECO:0000256" key="2">
    <source>
        <dbReference type="SAM" id="MobiDB-lite"/>
    </source>
</evidence>
<sequence length="669" mass="76310">MHFFCHCSCRSVLFQDGFSTPVNSHLRVMQLQQDLVQLQERERRAKQRNRQLLQQFEQVQSALEEIMACNTTMKAIRMEYERYLEESAPRWQQQFKEKTEAAQKERMEKHLKPRLEEAEDPVSKLSADDSFPSQGEQKTVAPQPCPTPEGRSNQDGYPYPFTQYSWLTHPQSQTTHPFSSSAFPPYLWSSKDPAVWASSQHGYPWLAGTSLGFHGYNEEPHPELRGSQNGEENSKRSGGRRSSHLSQELDIKPVRLSSRHSDSSGSSRGPTLSAKGKRKNRRSEELSSSDINSEESSRTPSVVASVAESQLLNYPSSDKSSSRRTQESEGLTAASPRSDKEVEERMEKKRSERHNRENQRSEEEFGSSSEGSMQEKERIQRHGEESKRYRGKKLEKGEKKLQNEAAGEEEKQGSGSWEERNTKEEDIQKNLSSEEEEKSQGQENREEDEDSSRKTTTEEEAATAAEEEDEGDDEEGGMPAEEEDEGDDEEGGMPAEEEDEGDDEEAATAAEEEDQEEEQPNEIDDEKTKEDSSSQDEDEEEMESSEKNKEEEESNSDEEVKTDSDDSIISPQNKRSVEKEFQLVHVTPAEEDFLQSSTQMQTIPETAAEEEEDDEIAAESSDEDDVENVLAPQDRKQKDASHASLFRVTEDRRETEHQSDSDEFDHFYD</sequence>
<feature type="compositionally biased region" description="Polar residues" evidence="2">
    <location>
        <begin position="594"/>
        <end position="604"/>
    </location>
</feature>